<accession>A0AAV7TM85</accession>
<proteinExistence type="predicted"/>
<dbReference type="Proteomes" id="UP001066276">
    <property type="component" value="Chromosome 3_2"/>
</dbReference>
<sequence length="96" mass="10193">MSYWPIRKGGGERASQIVGRVDERAVSSAVAGVRGAVLAVQAVAVVGRPLCSRLEDAAPPPRLGLRRRGTPWVFRCSAVGLSTRPEHRGAPRGPPQ</sequence>
<dbReference type="EMBL" id="JANPWB010000006">
    <property type="protein sequence ID" value="KAJ1177586.1"/>
    <property type="molecule type" value="Genomic_DNA"/>
</dbReference>
<protein>
    <submittedName>
        <fullName evidence="1">Uncharacterized protein</fullName>
    </submittedName>
</protein>
<reference evidence="1" key="1">
    <citation type="journal article" date="2022" name="bioRxiv">
        <title>Sequencing and chromosome-scale assembly of the giantPleurodeles waltlgenome.</title>
        <authorList>
            <person name="Brown T."/>
            <person name="Elewa A."/>
            <person name="Iarovenko S."/>
            <person name="Subramanian E."/>
            <person name="Araus A.J."/>
            <person name="Petzold A."/>
            <person name="Susuki M."/>
            <person name="Suzuki K.-i.T."/>
            <person name="Hayashi T."/>
            <person name="Toyoda A."/>
            <person name="Oliveira C."/>
            <person name="Osipova E."/>
            <person name="Leigh N.D."/>
            <person name="Simon A."/>
            <person name="Yun M.H."/>
        </authorList>
    </citation>
    <scope>NUCLEOTIDE SEQUENCE</scope>
    <source>
        <strain evidence="1">20211129_DDA</strain>
        <tissue evidence="1">Liver</tissue>
    </source>
</reference>
<gene>
    <name evidence="1" type="ORF">NDU88_002839</name>
</gene>
<keyword evidence="2" id="KW-1185">Reference proteome</keyword>
<comment type="caution">
    <text evidence="1">The sequence shown here is derived from an EMBL/GenBank/DDBJ whole genome shotgun (WGS) entry which is preliminary data.</text>
</comment>
<evidence type="ECO:0000313" key="2">
    <source>
        <dbReference type="Proteomes" id="UP001066276"/>
    </source>
</evidence>
<organism evidence="1 2">
    <name type="scientific">Pleurodeles waltl</name>
    <name type="common">Iberian ribbed newt</name>
    <dbReference type="NCBI Taxonomy" id="8319"/>
    <lineage>
        <taxon>Eukaryota</taxon>
        <taxon>Metazoa</taxon>
        <taxon>Chordata</taxon>
        <taxon>Craniata</taxon>
        <taxon>Vertebrata</taxon>
        <taxon>Euteleostomi</taxon>
        <taxon>Amphibia</taxon>
        <taxon>Batrachia</taxon>
        <taxon>Caudata</taxon>
        <taxon>Salamandroidea</taxon>
        <taxon>Salamandridae</taxon>
        <taxon>Pleurodelinae</taxon>
        <taxon>Pleurodeles</taxon>
    </lineage>
</organism>
<evidence type="ECO:0000313" key="1">
    <source>
        <dbReference type="EMBL" id="KAJ1177586.1"/>
    </source>
</evidence>
<name>A0AAV7TM85_PLEWA</name>
<dbReference type="AlphaFoldDB" id="A0AAV7TM85"/>